<evidence type="ECO:0000313" key="1">
    <source>
        <dbReference type="EMBL" id="AFL50607.1"/>
    </source>
</evidence>
<dbReference type="KEGG" id="sfd:USDA257_c20240"/>
<evidence type="ECO:0000313" key="2">
    <source>
        <dbReference type="Proteomes" id="UP000006180"/>
    </source>
</evidence>
<gene>
    <name evidence="1" type="ORF">USDA257_c20240</name>
</gene>
<dbReference type="EMBL" id="CP003563">
    <property type="protein sequence ID" value="AFL50607.1"/>
    <property type="molecule type" value="Genomic_DNA"/>
</dbReference>
<dbReference type="HOGENOM" id="CLU_3239656_0_0_5"/>
<dbReference type="PATRIC" id="fig|1185652.3.peg.2092"/>
<name>I3X401_SINF2</name>
<sequence length="43" mass="4467">MGAQSGRWRGVAGTAEPGSIEPAAVIVSMGDYADFQDVRIGGW</sequence>
<organism evidence="1 2">
    <name type="scientific">Sinorhizobium fredii (strain USDA 257)</name>
    <dbReference type="NCBI Taxonomy" id="1185652"/>
    <lineage>
        <taxon>Bacteria</taxon>
        <taxon>Pseudomonadati</taxon>
        <taxon>Pseudomonadota</taxon>
        <taxon>Alphaproteobacteria</taxon>
        <taxon>Hyphomicrobiales</taxon>
        <taxon>Rhizobiaceae</taxon>
        <taxon>Sinorhizobium/Ensifer group</taxon>
        <taxon>Sinorhizobium</taxon>
    </lineage>
</organism>
<dbReference type="AlphaFoldDB" id="I3X401"/>
<dbReference type="Proteomes" id="UP000006180">
    <property type="component" value="Chromosome"/>
</dbReference>
<proteinExistence type="predicted"/>
<reference evidence="1 2" key="1">
    <citation type="journal article" date="2012" name="J. Bacteriol.">
        <title>Complete genome sequence of the broad-host-range strain Sinorhizobium fredii USDA257.</title>
        <authorList>
            <person name="Schuldes J."/>
            <person name="Rodriguez Orbegoso M."/>
            <person name="Schmeisser C."/>
            <person name="Krishnan H.B."/>
            <person name="Daniel R."/>
            <person name="Streit W.R."/>
        </authorList>
    </citation>
    <scope>NUCLEOTIDE SEQUENCE [LARGE SCALE GENOMIC DNA]</scope>
    <source>
        <strain evidence="1 2">USDA 257</strain>
    </source>
</reference>
<protein>
    <submittedName>
        <fullName evidence="1">Uncharacterized protein</fullName>
    </submittedName>
</protein>
<accession>I3X401</accession>